<reference evidence="2 3" key="1">
    <citation type="submission" date="2020-03" db="EMBL/GenBank/DDBJ databases">
        <title>Genomic Encyclopedia of Type Strains, Phase IV (KMG-IV): sequencing the most valuable type-strain genomes for metagenomic binning, comparative biology and taxonomic classification.</title>
        <authorList>
            <person name="Goeker M."/>
        </authorList>
    </citation>
    <scope>NUCLEOTIDE SEQUENCE [LARGE SCALE GENOMIC DNA]</scope>
    <source>
        <strain evidence="2 3">DSM 103870</strain>
    </source>
</reference>
<keyword evidence="3" id="KW-1185">Reference proteome</keyword>
<evidence type="ECO:0000256" key="1">
    <source>
        <dbReference type="SAM" id="Phobius"/>
    </source>
</evidence>
<evidence type="ECO:0000313" key="2">
    <source>
        <dbReference type="EMBL" id="NIJ57042.1"/>
    </source>
</evidence>
<protein>
    <submittedName>
        <fullName evidence="2">Uncharacterized protein</fullName>
    </submittedName>
</protein>
<comment type="caution">
    <text evidence="2">The sequence shown here is derived from an EMBL/GenBank/DDBJ whole genome shotgun (WGS) entry which is preliminary data.</text>
</comment>
<sequence>MRFLFRLAGFLLLAAGFVSLIVDGARAIADDSLVFTSLGPVLAWLLPSFFPRIQLLAVENVGAYLWDPVLVTLFEAPAFAAAAGLGVLFLWIGRRPPEPIGFSTRY</sequence>
<dbReference type="RefSeq" id="WP_166949195.1">
    <property type="nucleotide sequence ID" value="NZ_JAASQI010000002.1"/>
</dbReference>
<feature type="transmembrane region" description="Helical" evidence="1">
    <location>
        <begin position="69"/>
        <end position="92"/>
    </location>
</feature>
<accession>A0ABX0UWA6</accession>
<evidence type="ECO:0000313" key="3">
    <source>
        <dbReference type="Proteomes" id="UP001429580"/>
    </source>
</evidence>
<dbReference type="Proteomes" id="UP001429580">
    <property type="component" value="Unassembled WGS sequence"/>
</dbReference>
<keyword evidence="1" id="KW-0472">Membrane</keyword>
<name>A0ABX0UWA6_9HYPH</name>
<keyword evidence="1" id="KW-1133">Transmembrane helix</keyword>
<proteinExistence type="predicted"/>
<gene>
    <name evidence="2" type="ORF">FHS82_000868</name>
</gene>
<dbReference type="EMBL" id="JAASQI010000002">
    <property type="protein sequence ID" value="NIJ57042.1"/>
    <property type="molecule type" value="Genomic_DNA"/>
</dbReference>
<organism evidence="2 3">
    <name type="scientific">Pseudochelatococcus lubricantis</name>
    <dbReference type="NCBI Taxonomy" id="1538102"/>
    <lineage>
        <taxon>Bacteria</taxon>
        <taxon>Pseudomonadati</taxon>
        <taxon>Pseudomonadota</taxon>
        <taxon>Alphaproteobacteria</taxon>
        <taxon>Hyphomicrobiales</taxon>
        <taxon>Chelatococcaceae</taxon>
        <taxon>Pseudochelatococcus</taxon>
    </lineage>
</organism>
<keyword evidence="1" id="KW-0812">Transmembrane</keyword>